<evidence type="ECO:0000313" key="2">
    <source>
        <dbReference type="EMBL" id="KAK3340821.1"/>
    </source>
</evidence>
<feature type="region of interest" description="Disordered" evidence="1">
    <location>
        <begin position="27"/>
        <end position="69"/>
    </location>
</feature>
<accession>A0AAE0JBE7</accession>
<reference evidence="2" key="2">
    <citation type="submission" date="2023-06" db="EMBL/GenBank/DDBJ databases">
        <authorList>
            <consortium name="Lawrence Berkeley National Laboratory"/>
            <person name="Haridas S."/>
            <person name="Hensen N."/>
            <person name="Bonometti L."/>
            <person name="Westerberg I."/>
            <person name="Brannstrom I.O."/>
            <person name="Guillou S."/>
            <person name="Cros-Aarteil S."/>
            <person name="Calhoun S."/>
            <person name="Kuo A."/>
            <person name="Mondo S."/>
            <person name="Pangilinan J."/>
            <person name="Riley R."/>
            <person name="Labutti K."/>
            <person name="Andreopoulos B."/>
            <person name="Lipzen A."/>
            <person name="Chen C."/>
            <person name="Yanf M."/>
            <person name="Daum C."/>
            <person name="Ng V."/>
            <person name="Clum A."/>
            <person name="Steindorff A."/>
            <person name="Ohm R."/>
            <person name="Martin F."/>
            <person name="Silar P."/>
            <person name="Natvig D."/>
            <person name="Lalanne C."/>
            <person name="Gautier V."/>
            <person name="Ament-Velasquez S.L."/>
            <person name="Kruys A."/>
            <person name="Hutchinson M.I."/>
            <person name="Powell A.J."/>
            <person name="Barry K."/>
            <person name="Miller A.N."/>
            <person name="Grigoriev I.V."/>
            <person name="Debuchy R."/>
            <person name="Gladieux P."/>
            <person name="Thoren M.H."/>
            <person name="Johannesson H."/>
        </authorList>
    </citation>
    <scope>NUCLEOTIDE SEQUENCE</scope>
    <source>
        <strain evidence="2">CBS 560.94</strain>
    </source>
</reference>
<reference evidence="2" key="1">
    <citation type="journal article" date="2023" name="Mol. Phylogenet. Evol.">
        <title>Genome-scale phylogeny and comparative genomics of the fungal order Sordariales.</title>
        <authorList>
            <person name="Hensen N."/>
            <person name="Bonometti L."/>
            <person name="Westerberg I."/>
            <person name="Brannstrom I.O."/>
            <person name="Guillou S."/>
            <person name="Cros-Aarteil S."/>
            <person name="Calhoun S."/>
            <person name="Haridas S."/>
            <person name="Kuo A."/>
            <person name="Mondo S."/>
            <person name="Pangilinan J."/>
            <person name="Riley R."/>
            <person name="LaButti K."/>
            <person name="Andreopoulos B."/>
            <person name="Lipzen A."/>
            <person name="Chen C."/>
            <person name="Yan M."/>
            <person name="Daum C."/>
            <person name="Ng V."/>
            <person name="Clum A."/>
            <person name="Steindorff A."/>
            <person name="Ohm R.A."/>
            <person name="Martin F."/>
            <person name="Silar P."/>
            <person name="Natvig D.O."/>
            <person name="Lalanne C."/>
            <person name="Gautier V."/>
            <person name="Ament-Velasquez S.L."/>
            <person name="Kruys A."/>
            <person name="Hutchinson M.I."/>
            <person name="Powell A.J."/>
            <person name="Barry K."/>
            <person name="Miller A.N."/>
            <person name="Grigoriev I.V."/>
            <person name="Debuchy R."/>
            <person name="Gladieux P."/>
            <person name="Hiltunen Thoren M."/>
            <person name="Johannesson H."/>
        </authorList>
    </citation>
    <scope>NUCLEOTIDE SEQUENCE</scope>
    <source>
        <strain evidence="2">CBS 560.94</strain>
    </source>
</reference>
<dbReference type="RefSeq" id="XP_062679763.1">
    <property type="nucleotide sequence ID" value="XM_062822754.1"/>
</dbReference>
<evidence type="ECO:0000313" key="3">
    <source>
        <dbReference type="Proteomes" id="UP001278500"/>
    </source>
</evidence>
<dbReference type="EMBL" id="JAUEPP010000006">
    <property type="protein sequence ID" value="KAK3340821.1"/>
    <property type="molecule type" value="Genomic_DNA"/>
</dbReference>
<organism evidence="2 3">
    <name type="scientific">Neurospora tetraspora</name>
    <dbReference type="NCBI Taxonomy" id="94610"/>
    <lineage>
        <taxon>Eukaryota</taxon>
        <taxon>Fungi</taxon>
        <taxon>Dikarya</taxon>
        <taxon>Ascomycota</taxon>
        <taxon>Pezizomycotina</taxon>
        <taxon>Sordariomycetes</taxon>
        <taxon>Sordariomycetidae</taxon>
        <taxon>Sordariales</taxon>
        <taxon>Sordariaceae</taxon>
        <taxon>Neurospora</taxon>
    </lineage>
</organism>
<proteinExistence type="predicted"/>
<gene>
    <name evidence="2" type="ORF">B0H65DRAFT_272177</name>
</gene>
<dbReference type="Proteomes" id="UP001278500">
    <property type="component" value="Unassembled WGS sequence"/>
</dbReference>
<dbReference type="GeneID" id="87859908"/>
<dbReference type="AlphaFoldDB" id="A0AAE0JBE7"/>
<name>A0AAE0JBE7_9PEZI</name>
<feature type="compositionally biased region" description="Polar residues" evidence="1">
    <location>
        <begin position="27"/>
        <end position="40"/>
    </location>
</feature>
<sequence>MKTIPVQNGTVRCLNVLSDTIETSTLASTRSSLGLSSKTSTIDKLRTSQPTTRNPAFHHLNPALHGPQPRTQPCTLWEGQRLATPNTSHPKGKCSGEPWLYDMRRKEHPLDARAQPRLLSVFGYLSWVLGSVSSCRNLDHYSINFHLNRSTPPVSSIQLRGNPFVITVAWSLRHLVHASTFSLVSWPSCPPSLLPSPIQTRGIPMRCIFRVLSYPNTLQVSSHLPCSIKQLKKHSIQLDCMIGPSLASACPPRECGSLAA</sequence>
<keyword evidence="3" id="KW-1185">Reference proteome</keyword>
<protein>
    <submittedName>
        <fullName evidence="2">Uncharacterized protein</fullName>
    </submittedName>
</protein>
<comment type="caution">
    <text evidence="2">The sequence shown here is derived from an EMBL/GenBank/DDBJ whole genome shotgun (WGS) entry which is preliminary data.</text>
</comment>
<evidence type="ECO:0000256" key="1">
    <source>
        <dbReference type="SAM" id="MobiDB-lite"/>
    </source>
</evidence>